<evidence type="ECO:0000256" key="2">
    <source>
        <dbReference type="SAM" id="SignalP"/>
    </source>
</evidence>
<proteinExistence type="predicted"/>
<sequence>MNRRPLLALPALLLATPAAAQTPTRPLPALSEADRAVLGRIEAYFNSMTTLRARFLQIAQGGAAAEGTAWIWRPGRMRFEYDPPEPTLLIAADGQFFHYDRQLKQPTIVPLSSTPLSVLLRNPLRLSGDLTVAGFERAGGLLRVTVHRTNQAAEGQIQLILEEQPMALRQWVVLDPQGRSTRVTLTQVQLGERFDPFLFAFNDPRFREELEQQR</sequence>
<dbReference type="CDD" id="cd16325">
    <property type="entry name" value="LolA"/>
    <property type="match status" value="1"/>
</dbReference>
<feature type="chain" id="PRO_5047038708" evidence="2">
    <location>
        <begin position="21"/>
        <end position="214"/>
    </location>
</feature>
<dbReference type="PANTHER" id="PTHR35869:SF1">
    <property type="entry name" value="OUTER-MEMBRANE LIPOPROTEIN CARRIER PROTEIN"/>
    <property type="match status" value="1"/>
</dbReference>
<name>A0ABZ0PLP0_9PROT</name>
<organism evidence="3 4">
    <name type="scientific">Sediminicoccus rosea</name>
    <dbReference type="NCBI Taxonomy" id="1225128"/>
    <lineage>
        <taxon>Bacteria</taxon>
        <taxon>Pseudomonadati</taxon>
        <taxon>Pseudomonadota</taxon>
        <taxon>Alphaproteobacteria</taxon>
        <taxon>Acetobacterales</taxon>
        <taxon>Roseomonadaceae</taxon>
        <taxon>Sediminicoccus</taxon>
    </lineage>
</organism>
<keyword evidence="3" id="KW-0449">Lipoprotein</keyword>
<feature type="signal peptide" evidence="2">
    <location>
        <begin position="1"/>
        <end position="20"/>
    </location>
</feature>
<dbReference type="Proteomes" id="UP001305521">
    <property type="component" value="Chromosome"/>
</dbReference>
<gene>
    <name evidence="3" type="ORF">R9Z33_07180</name>
</gene>
<dbReference type="Pfam" id="PF03548">
    <property type="entry name" value="LolA"/>
    <property type="match status" value="1"/>
</dbReference>
<dbReference type="PANTHER" id="PTHR35869">
    <property type="entry name" value="OUTER-MEMBRANE LIPOPROTEIN CARRIER PROTEIN"/>
    <property type="match status" value="1"/>
</dbReference>
<dbReference type="SUPFAM" id="SSF89392">
    <property type="entry name" value="Prokaryotic lipoproteins and lipoprotein localization factors"/>
    <property type="match status" value="1"/>
</dbReference>
<evidence type="ECO:0000256" key="1">
    <source>
        <dbReference type="ARBA" id="ARBA00022729"/>
    </source>
</evidence>
<dbReference type="InterPro" id="IPR004564">
    <property type="entry name" value="OM_lipoprot_carrier_LolA-like"/>
</dbReference>
<reference evidence="3 4" key="1">
    <citation type="submission" date="2023-11" db="EMBL/GenBank/DDBJ databases">
        <title>Arctic aerobic anoxygenic photoheterotroph Sediminicoccus rosea KRV36 adapts its photosynthesis to long days of polar summer.</title>
        <authorList>
            <person name="Tomasch J."/>
            <person name="Kopejtka K."/>
            <person name="Bily T."/>
            <person name="Gardiner A.T."/>
            <person name="Gardian Z."/>
            <person name="Shivaramu S."/>
            <person name="Koblizek M."/>
            <person name="Engelhardt F."/>
            <person name="Kaftan D."/>
        </authorList>
    </citation>
    <scope>NUCLEOTIDE SEQUENCE [LARGE SCALE GENOMIC DNA]</scope>
    <source>
        <strain evidence="3 4">R-30</strain>
    </source>
</reference>
<accession>A0ABZ0PLP0</accession>
<dbReference type="EMBL" id="CP137852">
    <property type="protein sequence ID" value="WPB86654.1"/>
    <property type="molecule type" value="Genomic_DNA"/>
</dbReference>
<dbReference type="InterPro" id="IPR029046">
    <property type="entry name" value="LolA/LolB/LppX"/>
</dbReference>
<protein>
    <submittedName>
        <fullName evidence="3">Outer membrane lipoprotein carrier protein LolA</fullName>
    </submittedName>
</protein>
<dbReference type="Gene3D" id="2.50.20.10">
    <property type="entry name" value="Lipoprotein localisation LolA/LolB/LppX"/>
    <property type="match status" value="1"/>
</dbReference>
<evidence type="ECO:0000313" key="4">
    <source>
        <dbReference type="Proteomes" id="UP001305521"/>
    </source>
</evidence>
<keyword evidence="1 2" id="KW-0732">Signal</keyword>
<keyword evidence="4" id="KW-1185">Reference proteome</keyword>
<dbReference type="RefSeq" id="WP_318650623.1">
    <property type="nucleotide sequence ID" value="NZ_CP137852.1"/>
</dbReference>
<evidence type="ECO:0000313" key="3">
    <source>
        <dbReference type="EMBL" id="WPB86654.1"/>
    </source>
</evidence>